<dbReference type="Gene3D" id="3.90.1530.10">
    <property type="entry name" value="Conserved hypothetical protein from pyrococcus furiosus pfu- 392566-001, ParB domain"/>
    <property type="match status" value="1"/>
</dbReference>
<organism evidence="2 3">
    <name type="scientific">Paenibacillus elgii</name>
    <dbReference type="NCBI Taxonomy" id="189691"/>
    <lineage>
        <taxon>Bacteria</taxon>
        <taxon>Bacillati</taxon>
        <taxon>Bacillota</taxon>
        <taxon>Bacilli</taxon>
        <taxon>Bacillales</taxon>
        <taxon>Paenibacillaceae</taxon>
        <taxon>Paenibacillus</taxon>
    </lineage>
</organism>
<evidence type="ECO:0000313" key="2">
    <source>
        <dbReference type="EMBL" id="KZE79299.1"/>
    </source>
</evidence>
<dbReference type="InterPro" id="IPR036086">
    <property type="entry name" value="ParB/Sulfiredoxin_sf"/>
</dbReference>
<name>A0A161S422_9BACL</name>
<evidence type="ECO:0000259" key="1">
    <source>
        <dbReference type="SMART" id="SM00470"/>
    </source>
</evidence>
<accession>A0A161S422</accession>
<dbReference type="STRING" id="1007103.GCA_000213315_04899"/>
<reference evidence="3" key="1">
    <citation type="submission" date="2016-01" db="EMBL/GenBank/DDBJ databases">
        <title>Draft genome of Chromobacterium sp. F49.</title>
        <authorList>
            <person name="Hong K.W."/>
        </authorList>
    </citation>
    <scope>NUCLEOTIDE SEQUENCE [LARGE SCALE GENOMIC DNA]</scope>
    <source>
        <strain evidence="3">M63</strain>
    </source>
</reference>
<dbReference type="SUPFAM" id="SSF110849">
    <property type="entry name" value="ParB/Sulfiredoxin"/>
    <property type="match status" value="1"/>
</dbReference>
<dbReference type="Proteomes" id="UP000076563">
    <property type="component" value="Unassembled WGS sequence"/>
</dbReference>
<keyword evidence="3" id="KW-1185">Reference proteome</keyword>
<dbReference type="RefSeq" id="WP_063181959.1">
    <property type="nucleotide sequence ID" value="NZ_LQRA01000052.1"/>
</dbReference>
<evidence type="ECO:0000313" key="3">
    <source>
        <dbReference type="Proteomes" id="UP000076563"/>
    </source>
</evidence>
<proteinExistence type="predicted"/>
<gene>
    <name evidence="2" type="ORF">AV654_17675</name>
</gene>
<dbReference type="AlphaFoldDB" id="A0A161S422"/>
<dbReference type="Pfam" id="PF02195">
    <property type="entry name" value="ParB_N"/>
    <property type="match status" value="1"/>
</dbReference>
<dbReference type="InterPro" id="IPR003115">
    <property type="entry name" value="ParB_N"/>
</dbReference>
<dbReference type="OrthoDB" id="9800801at2"/>
<dbReference type="CDD" id="cd16401">
    <property type="entry name" value="ParB_N_like_MT"/>
    <property type="match status" value="1"/>
</dbReference>
<protein>
    <submittedName>
        <fullName evidence="2">Transcriptional regulator</fullName>
    </submittedName>
</protein>
<feature type="domain" description="ParB-like N-terminal" evidence="1">
    <location>
        <begin position="4"/>
        <end position="94"/>
    </location>
</feature>
<comment type="caution">
    <text evidence="2">The sequence shown here is derived from an EMBL/GenBank/DDBJ whole genome shotgun (WGS) entry which is preliminary data.</text>
</comment>
<sequence>MDIRTIAVELINAAAYNPRIDLQPGDPAYEKLKRSIDEFGYIDPIVWNERTGNMVGGHQRYKILVKDLGWTEIEVSVVDMELEQEKLLNIALNKVGGDWDDEALSRLIAELQACGADTSLSGLDSGEIERLIDDFRELSEDQLGDFGNRELDTAEFDEDRFSCKCPRCGFVFDSVGEDAP</sequence>
<dbReference type="EMBL" id="LQRA01000052">
    <property type="protein sequence ID" value="KZE79299.1"/>
    <property type="molecule type" value="Genomic_DNA"/>
</dbReference>
<dbReference type="SMART" id="SM00470">
    <property type="entry name" value="ParB"/>
    <property type="match status" value="1"/>
</dbReference>